<name>A0A1Q2CZL2_9ACTN</name>
<accession>A0A1Q2CZL2</accession>
<evidence type="ECO:0000259" key="1">
    <source>
        <dbReference type="Pfam" id="PF25547"/>
    </source>
</evidence>
<feature type="domain" description="Outer membrane channel protein CpnT-like N-terminal" evidence="1">
    <location>
        <begin position="16"/>
        <end position="136"/>
    </location>
</feature>
<dbReference type="Pfam" id="PF25547">
    <property type="entry name" value="WXG100_2"/>
    <property type="match status" value="1"/>
</dbReference>
<dbReference type="InterPro" id="IPR057746">
    <property type="entry name" value="CpnT-like_N"/>
</dbReference>
<dbReference type="AlphaFoldDB" id="A0A1Q2CZL2"/>
<dbReference type="OrthoDB" id="2677932at2"/>
<protein>
    <recommendedName>
        <fullName evidence="1">Outer membrane channel protein CpnT-like N-terminal domain-containing protein</fullName>
    </recommendedName>
</protein>
<evidence type="ECO:0000313" key="2">
    <source>
        <dbReference type="EMBL" id="AQP51545.1"/>
    </source>
</evidence>
<evidence type="ECO:0000313" key="3">
    <source>
        <dbReference type="Proteomes" id="UP000188235"/>
    </source>
</evidence>
<dbReference type="RefSeq" id="WP_077350950.1">
    <property type="nucleotide sequence ID" value="NZ_CP019607.1"/>
</dbReference>
<keyword evidence="3" id="KW-1185">Reference proteome</keyword>
<gene>
    <name evidence="2" type="ORF">BW733_12705</name>
</gene>
<proteinExistence type="predicted"/>
<dbReference type="KEGG" id="tfa:BW733_12705"/>
<sequence length="163" mass="17465">MSITLPGALTMFTQLIGFTFPEGKETEIMQWAQKWQRFSDAVTKLVESTQKAADYVKDNNQGAAQTAFTQNFEGNNSPKDVSENLSKAAKITGTCLLVVGAAILVLKIISIVDLSVFCAKYWSAIAAIPATYGASLGWIPPAQAICKSAVQMAIEMAAKKVLG</sequence>
<organism evidence="2 3">
    <name type="scientific">Tessaracoccus flavescens</name>
    <dbReference type="NCBI Taxonomy" id="399497"/>
    <lineage>
        <taxon>Bacteria</taxon>
        <taxon>Bacillati</taxon>
        <taxon>Actinomycetota</taxon>
        <taxon>Actinomycetes</taxon>
        <taxon>Propionibacteriales</taxon>
        <taxon>Propionibacteriaceae</taxon>
        <taxon>Tessaracoccus</taxon>
    </lineage>
</organism>
<reference evidence="2 3" key="1">
    <citation type="journal article" date="2008" name="Int. J. Syst. Evol. Microbiol.">
        <title>Tessaracoccus flavescens sp. nov., isolated from marine sediment.</title>
        <authorList>
            <person name="Lee D.W."/>
            <person name="Lee S.D."/>
        </authorList>
    </citation>
    <scope>NUCLEOTIDE SEQUENCE [LARGE SCALE GENOMIC DNA]</scope>
    <source>
        <strain evidence="2 3">SST-39T</strain>
    </source>
</reference>
<dbReference type="STRING" id="399497.BW733_12705"/>
<dbReference type="EMBL" id="CP019607">
    <property type="protein sequence ID" value="AQP51545.1"/>
    <property type="molecule type" value="Genomic_DNA"/>
</dbReference>
<dbReference type="Proteomes" id="UP000188235">
    <property type="component" value="Chromosome"/>
</dbReference>